<organism evidence="5 6">
    <name type="scientific">Syntrophomonas zehnderi OL-4</name>
    <dbReference type="NCBI Taxonomy" id="690567"/>
    <lineage>
        <taxon>Bacteria</taxon>
        <taxon>Bacillati</taxon>
        <taxon>Bacillota</taxon>
        <taxon>Clostridia</taxon>
        <taxon>Eubacteriales</taxon>
        <taxon>Syntrophomonadaceae</taxon>
        <taxon>Syntrophomonas</taxon>
    </lineage>
</organism>
<reference evidence="5 6" key="1">
    <citation type="submission" date="2015-03" db="EMBL/GenBank/DDBJ databases">
        <authorList>
            <person name="Murphy D."/>
        </authorList>
    </citation>
    <scope>NUCLEOTIDE SEQUENCE [LARGE SCALE GENOMIC DNA]</scope>
    <source>
        <strain evidence="5 6">OL-4</strain>
    </source>
</reference>
<dbReference type="GO" id="GO:0003856">
    <property type="term" value="F:3-dehydroquinate synthase activity"/>
    <property type="evidence" value="ECO:0007669"/>
    <property type="project" value="InterPro"/>
</dbReference>
<dbReference type="PANTHER" id="PTHR33563:SF1">
    <property type="entry name" value="3-DEHYDROQUINATE SYNTHASE"/>
    <property type="match status" value="1"/>
</dbReference>
<feature type="domain" description="3-dehydroquinate synthase N-terminal" evidence="3">
    <location>
        <begin position="55"/>
        <end position="180"/>
    </location>
</feature>
<keyword evidence="2" id="KW-0057">Aromatic amino acid biosynthesis</keyword>
<dbReference type="EMBL" id="CGIH01000029">
    <property type="protein sequence ID" value="CFX77961.1"/>
    <property type="molecule type" value="Genomic_DNA"/>
</dbReference>
<dbReference type="STRING" id="690567.1861"/>
<evidence type="ECO:0000313" key="5">
    <source>
        <dbReference type="EMBL" id="CFX77961.1"/>
    </source>
</evidence>
<feature type="domain" description="3-dehydroquinate synthase C-terminal" evidence="4">
    <location>
        <begin position="194"/>
        <end position="368"/>
    </location>
</feature>
<dbReference type="GO" id="GO:0016491">
    <property type="term" value="F:oxidoreductase activity"/>
    <property type="evidence" value="ECO:0007669"/>
    <property type="project" value="InterPro"/>
</dbReference>
<dbReference type="Proteomes" id="UP000045545">
    <property type="component" value="Unassembled WGS sequence"/>
</dbReference>
<dbReference type="GO" id="GO:0008652">
    <property type="term" value="P:amino acid biosynthetic process"/>
    <property type="evidence" value="ECO:0007669"/>
    <property type="project" value="UniProtKB-KW"/>
</dbReference>
<evidence type="ECO:0000256" key="1">
    <source>
        <dbReference type="ARBA" id="ARBA00022605"/>
    </source>
</evidence>
<protein>
    <submittedName>
        <fullName evidence="5">3-dehydroquinate synthase</fullName>
    </submittedName>
</protein>
<dbReference type="RefSeq" id="WP_046498036.1">
    <property type="nucleotide sequence ID" value="NZ_CGIH01000029.1"/>
</dbReference>
<evidence type="ECO:0000259" key="3">
    <source>
        <dbReference type="Pfam" id="PF01959"/>
    </source>
</evidence>
<evidence type="ECO:0000256" key="2">
    <source>
        <dbReference type="ARBA" id="ARBA00023141"/>
    </source>
</evidence>
<dbReference type="InterPro" id="IPR002812">
    <property type="entry name" value="DHQS"/>
</dbReference>
<dbReference type="OrthoDB" id="2043123at2"/>
<gene>
    <name evidence="5" type="ORF">1861</name>
</gene>
<keyword evidence="1" id="KW-0028">Amino-acid biosynthesis</keyword>
<dbReference type="PANTHER" id="PTHR33563">
    <property type="match status" value="1"/>
</dbReference>
<dbReference type="InterPro" id="IPR030960">
    <property type="entry name" value="DHQS/DOIS_N"/>
</dbReference>
<sequence length="368" mass="41216">MGNLRREIWFNGRDIPFERQDIWGMVNQSAIRKVVVSYKQRQEGYFPQKTEFITEINTLDELAGIPNTDIVLSASQELLESARLKGYKTCAFFSIHDSHDLEKSWQEAANYDYAIVDFDLPTNIPLELILARLQDNNTIIVREAPSFVDAEVAFGVLEKGSDAVLYSGDDITDIKKIIAYLTEEKPSHINLLPLRVTEVQHVGMGLRSCIDTTGLMTQDEGMLVGSTSGGGIFVCSETHYLPYMNLRPFRVNAGAVHSYIWMPNETAEYLTDLKAGSRVLCVNTSGEIRELTVGRIKTEVRPLLLIKGEADGRELNVIVQDDWHIRLMGADGKPKNATKIKPGDELLAYLCEPGRHVGIKVGETILEK</sequence>
<keyword evidence="6" id="KW-1185">Reference proteome</keyword>
<name>A0A0E4C8Z1_9FIRM</name>
<dbReference type="InterPro" id="IPR056179">
    <property type="entry name" value="DHQS_C"/>
</dbReference>
<dbReference type="AlphaFoldDB" id="A0A0E4C8Z1"/>
<dbReference type="Pfam" id="PF01959">
    <property type="entry name" value="DHQS"/>
    <property type="match status" value="1"/>
</dbReference>
<accession>A0A0E4C8Z1</accession>
<proteinExistence type="predicted"/>
<dbReference type="GO" id="GO:0009073">
    <property type="term" value="P:aromatic amino acid family biosynthetic process"/>
    <property type="evidence" value="ECO:0007669"/>
    <property type="project" value="UniProtKB-KW"/>
</dbReference>
<dbReference type="Pfam" id="PF26558">
    <property type="entry name" value="DHQS_2nd"/>
    <property type="match status" value="1"/>
</dbReference>
<evidence type="ECO:0000313" key="6">
    <source>
        <dbReference type="Proteomes" id="UP000045545"/>
    </source>
</evidence>
<evidence type="ECO:0000259" key="4">
    <source>
        <dbReference type="Pfam" id="PF26558"/>
    </source>
</evidence>